<dbReference type="InterPro" id="IPR001278">
    <property type="entry name" value="Arg-tRNA-ligase"/>
</dbReference>
<evidence type="ECO:0000313" key="12">
    <source>
        <dbReference type="EMBL" id="SFJ78213.1"/>
    </source>
</evidence>
<evidence type="ECO:0000256" key="2">
    <source>
        <dbReference type="ARBA" id="ARBA00012837"/>
    </source>
</evidence>
<sequence>MLKEMDLLVESEGAQVVMLEEEGLPPCLIQKSDGATLYATRDLAAAFYRKNQYHFDKAIYVVGSEQSLQFKQLKLVLKKAGVEWADDIIHTPFGMMLKNGKKMSTRKGRVILLEEVLNEAIDLARKIIEDKNPYLENKEEIAKQVGIGAVVFHDLKHYRTNDVEFSLESMLNFDGETGPYLQYTHVRCHSLMRKANYTSPTENVTLDEAEAWPIIVLLGEFNDVVRNAWKEFDPSRIARYALDLARAFNQYYANVRILSDEKQQEPRLNMVYAVAIVLEESLRLLNIRAPKQM</sequence>
<proteinExistence type="inferred from homology"/>
<dbReference type="SUPFAM" id="SSF52374">
    <property type="entry name" value="Nucleotidylyl transferase"/>
    <property type="match status" value="1"/>
</dbReference>
<evidence type="ECO:0000313" key="13">
    <source>
        <dbReference type="Proteomes" id="UP000199545"/>
    </source>
</evidence>
<comment type="similarity">
    <text evidence="1 10">Belongs to the class-I aminoacyl-tRNA synthetase family.</text>
</comment>
<dbReference type="Gene3D" id="3.40.50.620">
    <property type="entry name" value="HUPs"/>
    <property type="match status" value="1"/>
</dbReference>
<dbReference type="GO" id="GO:0005737">
    <property type="term" value="C:cytoplasm"/>
    <property type="evidence" value="ECO:0007669"/>
    <property type="project" value="UniProtKB-UniRule"/>
</dbReference>
<protein>
    <recommendedName>
        <fullName evidence="2 9">Arginine--tRNA ligase</fullName>
        <ecNumber evidence="2 9">6.1.1.19</ecNumber>
    </recommendedName>
</protein>
<dbReference type="InterPro" id="IPR009080">
    <property type="entry name" value="tRNAsynth_Ia_anticodon-bd"/>
</dbReference>
<dbReference type="PANTHER" id="PTHR11956:SF5">
    <property type="entry name" value="ARGININE--TRNA LIGASE, CYTOPLASMIC"/>
    <property type="match status" value="1"/>
</dbReference>
<dbReference type="FunFam" id="1.10.730.10:FF:000006">
    <property type="entry name" value="Arginyl-tRNA synthetase 2, mitochondrial"/>
    <property type="match status" value="1"/>
</dbReference>
<dbReference type="Proteomes" id="UP000199545">
    <property type="component" value="Unassembled WGS sequence"/>
</dbReference>
<evidence type="ECO:0000256" key="10">
    <source>
        <dbReference type="RuleBase" id="RU363038"/>
    </source>
</evidence>
<dbReference type="GO" id="GO:0005524">
    <property type="term" value="F:ATP binding"/>
    <property type="evidence" value="ECO:0007669"/>
    <property type="project" value="UniProtKB-KW"/>
</dbReference>
<dbReference type="Pfam" id="PF00750">
    <property type="entry name" value="tRNA-synt_1d"/>
    <property type="match status" value="1"/>
</dbReference>
<evidence type="ECO:0000256" key="8">
    <source>
        <dbReference type="ARBA" id="ARBA00049339"/>
    </source>
</evidence>
<evidence type="ECO:0000256" key="3">
    <source>
        <dbReference type="ARBA" id="ARBA00022598"/>
    </source>
</evidence>
<keyword evidence="6 10" id="KW-0648">Protein biosynthesis</keyword>
<dbReference type="NCBIfam" id="TIGR00456">
    <property type="entry name" value="argS"/>
    <property type="match status" value="1"/>
</dbReference>
<dbReference type="InterPro" id="IPR035684">
    <property type="entry name" value="ArgRS_core"/>
</dbReference>
<feature type="domain" description="DALR anticodon binding" evidence="11">
    <location>
        <begin position="181"/>
        <end position="293"/>
    </location>
</feature>
<name>A0A1I3U658_9BACL</name>
<dbReference type="CDD" id="cd07956">
    <property type="entry name" value="Anticodon_Ia_Arg"/>
    <property type="match status" value="1"/>
</dbReference>
<evidence type="ECO:0000256" key="7">
    <source>
        <dbReference type="ARBA" id="ARBA00023146"/>
    </source>
</evidence>
<dbReference type="EC" id="6.1.1.19" evidence="2 9"/>
<comment type="catalytic activity">
    <reaction evidence="8">
        <text>tRNA(Arg) + L-arginine + ATP = L-arginyl-tRNA(Arg) + AMP + diphosphate</text>
        <dbReference type="Rhea" id="RHEA:20301"/>
        <dbReference type="Rhea" id="RHEA-COMP:9658"/>
        <dbReference type="Rhea" id="RHEA-COMP:9673"/>
        <dbReference type="ChEBI" id="CHEBI:30616"/>
        <dbReference type="ChEBI" id="CHEBI:32682"/>
        <dbReference type="ChEBI" id="CHEBI:33019"/>
        <dbReference type="ChEBI" id="CHEBI:78442"/>
        <dbReference type="ChEBI" id="CHEBI:78513"/>
        <dbReference type="ChEBI" id="CHEBI:456215"/>
        <dbReference type="EC" id="6.1.1.19"/>
    </reaction>
</comment>
<accession>A0A1I3U658</accession>
<dbReference type="GO" id="GO:0004814">
    <property type="term" value="F:arginine-tRNA ligase activity"/>
    <property type="evidence" value="ECO:0007669"/>
    <property type="project" value="UniProtKB-UniRule"/>
</dbReference>
<dbReference type="STRING" id="46223.SAMN05421852_1229"/>
<dbReference type="SUPFAM" id="SSF47323">
    <property type="entry name" value="Anticodon-binding domain of a subclass of class I aminoacyl-tRNA synthetases"/>
    <property type="match status" value="1"/>
</dbReference>
<organism evidence="12 13">
    <name type="scientific">Thermoflavimicrobium dichotomicum</name>
    <dbReference type="NCBI Taxonomy" id="46223"/>
    <lineage>
        <taxon>Bacteria</taxon>
        <taxon>Bacillati</taxon>
        <taxon>Bacillota</taxon>
        <taxon>Bacilli</taxon>
        <taxon>Bacillales</taxon>
        <taxon>Thermoactinomycetaceae</taxon>
        <taxon>Thermoflavimicrobium</taxon>
    </lineage>
</organism>
<keyword evidence="3 10" id="KW-0436">Ligase</keyword>
<keyword evidence="13" id="KW-1185">Reference proteome</keyword>
<evidence type="ECO:0000256" key="4">
    <source>
        <dbReference type="ARBA" id="ARBA00022741"/>
    </source>
</evidence>
<dbReference type="AlphaFoldDB" id="A0A1I3U658"/>
<gene>
    <name evidence="12" type="ORF">SAMN05421852_1229</name>
</gene>
<evidence type="ECO:0000256" key="9">
    <source>
        <dbReference type="NCBIfam" id="TIGR00456"/>
    </source>
</evidence>
<dbReference type="SMART" id="SM00836">
    <property type="entry name" value="DALR_1"/>
    <property type="match status" value="1"/>
</dbReference>
<evidence type="ECO:0000256" key="5">
    <source>
        <dbReference type="ARBA" id="ARBA00022840"/>
    </source>
</evidence>
<keyword evidence="5 10" id="KW-0067">ATP-binding</keyword>
<dbReference type="EMBL" id="FORR01000022">
    <property type="protein sequence ID" value="SFJ78213.1"/>
    <property type="molecule type" value="Genomic_DNA"/>
</dbReference>
<dbReference type="Pfam" id="PF05746">
    <property type="entry name" value="DALR_1"/>
    <property type="match status" value="1"/>
</dbReference>
<keyword evidence="7 10" id="KW-0030">Aminoacyl-tRNA synthetase</keyword>
<keyword evidence="4 10" id="KW-0547">Nucleotide-binding</keyword>
<dbReference type="PANTHER" id="PTHR11956">
    <property type="entry name" value="ARGINYL-TRNA SYNTHETASE"/>
    <property type="match status" value="1"/>
</dbReference>
<dbReference type="Gene3D" id="1.10.730.10">
    <property type="entry name" value="Isoleucyl-tRNA Synthetase, Domain 1"/>
    <property type="match status" value="1"/>
</dbReference>
<evidence type="ECO:0000256" key="1">
    <source>
        <dbReference type="ARBA" id="ARBA00005594"/>
    </source>
</evidence>
<dbReference type="GO" id="GO:0006420">
    <property type="term" value="P:arginyl-tRNA aminoacylation"/>
    <property type="evidence" value="ECO:0007669"/>
    <property type="project" value="UniProtKB-UniRule"/>
</dbReference>
<reference evidence="12 13" key="1">
    <citation type="submission" date="2016-10" db="EMBL/GenBank/DDBJ databases">
        <authorList>
            <person name="de Groot N.N."/>
        </authorList>
    </citation>
    <scope>NUCLEOTIDE SEQUENCE [LARGE SCALE GENOMIC DNA]</scope>
    <source>
        <strain evidence="12 13">DSM 44778</strain>
    </source>
</reference>
<dbReference type="InterPro" id="IPR014729">
    <property type="entry name" value="Rossmann-like_a/b/a_fold"/>
</dbReference>
<evidence type="ECO:0000256" key="6">
    <source>
        <dbReference type="ARBA" id="ARBA00022917"/>
    </source>
</evidence>
<dbReference type="InterPro" id="IPR008909">
    <property type="entry name" value="DALR_anticod-bd"/>
</dbReference>
<evidence type="ECO:0000259" key="11">
    <source>
        <dbReference type="SMART" id="SM00836"/>
    </source>
</evidence>